<feature type="transmembrane region" description="Helical" evidence="8">
    <location>
        <begin position="165"/>
        <end position="183"/>
    </location>
</feature>
<dbReference type="GO" id="GO:0005789">
    <property type="term" value="C:endoplasmic reticulum membrane"/>
    <property type="evidence" value="ECO:0007669"/>
    <property type="project" value="UniProtKB-SubCell"/>
</dbReference>
<feature type="transmembrane region" description="Helical" evidence="8">
    <location>
        <begin position="450"/>
        <end position="472"/>
    </location>
</feature>
<comment type="similarity">
    <text evidence="7">Belongs to the type 2 lipid phosphate phosphatase family.</text>
</comment>
<feature type="transmembrane region" description="Helical" evidence="8">
    <location>
        <begin position="132"/>
        <end position="153"/>
    </location>
</feature>
<dbReference type="Proteomes" id="UP000275078">
    <property type="component" value="Unassembled WGS sequence"/>
</dbReference>
<proteinExistence type="inferred from homology"/>
<dbReference type="Pfam" id="PF01569">
    <property type="entry name" value="PAP2"/>
    <property type="match status" value="1"/>
</dbReference>
<dbReference type="Gene3D" id="1.20.144.10">
    <property type="entry name" value="Phosphatidic acid phosphatase type 2/haloperoxidase"/>
    <property type="match status" value="1"/>
</dbReference>
<reference evidence="10 11" key="1">
    <citation type="journal article" date="2018" name="Nat. Ecol. Evol.">
        <title>Pezizomycetes genomes reveal the molecular basis of ectomycorrhizal truffle lifestyle.</title>
        <authorList>
            <person name="Murat C."/>
            <person name="Payen T."/>
            <person name="Noel B."/>
            <person name="Kuo A."/>
            <person name="Morin E."/>
            <person name="Chen J."/>
            <person name="Kohler A."/>
            <person name="Krizsan K."/>
            <person name="Balestrini R."/>
            <person name="Da Silva C."/>
            <person name="Montanini B."/>
            <person name="Hainaut M."/>
            <person name="Levati E."/>
            <person name="Barry K.W."/>
            <person name="Belfiori B."/>
            <person name="Cichocki N."/>
            <person name="Clum A."/>
            <person name="Dockter R.B."/>
            <person name="Fauchery L."/>
            <person name="Guy J."/>
            <person name="Iotti M."/>
            <person name="Le Tacon F."/>
            <person name="Lindquist E.A."/>
            <person name="Lipzen A."/>
            <person name="Malagnac F."/>
            <person name="Mello A."/>
            <person name="Molinier V."/>
            <person name="Miyauchi S."/>
            <person name="Poulain J."/>
            <person name="Riccioni C."/>
            <person name="Rubini A."/>
            <person name="Sitrit Y."/>
            <person name="Splivallo R."/>
            <person name="Traeger S."/>
            <person name="Wang M."/>
            <person name="Zifcakova L."/>
            <person name="Wipf D."/>
            <person name="Zambonelli A."/>
            <person name="Paolocci F."/>
            <person name="Nowrousian M."/>
            <person name="Ottonello S."/>
            <person name="Baldrian P."/>
            <person name="Spatafora J.W."/>
            <person name="Henrissat B."/>
            <person name="Nagy L.G."/>
            <person name="Aury J.M."/>
            <person name="Wincker P."/>
            <person name="Grigoriev I.V."/>
            <person name="Bonfante P."/>
            <person name="Martin F.M."/>
        </authorList>
    </citation>
    <scope>NUCLEOTIDE SEQUENCE [LARGE SCALE GENOMIC DNA]</scope>
    <source>
        <strain evidence="10 11">RN42</strain>
    </source>
</reference>
<dbReference type="SMART" id="SM00014">
    <property type="entry name" value="acidPPc"/>
    <property type="match status" value="1"/>
</dbReference>
<feature type="transmembrane region" description="Helical" evidence="8">
    <location>
        <begin position="59"/>
        <end position="84"/>
    </location>
</feature>
<dbReference type="PANTHER" id="PTHR14969">
    <property type="entry name" value="SPHINGOSINE-1-PHOSPHATE PHOSPHOHYDROLASE"/>
    <property type="match status" value="1"/>
</dbReference>
<dbReference type="GO" id="GO:0042392">
    <property type="term" value="F:sphingosine-1-phosphate phosphatase activity"/>
    <property type="evidence" value="ECO:0007669"/>
    <property type="project" value="TreeGrafter"/>
</dbReference>
<feature type="transmembrane region" description="Helical" evidence="8">
    <location>
        <begin position="249"/>
        <end position="271"/>
    </location>
</feature>
<dbReference type="SUPFAM" id="SSF48317">
    <property type="entry name" value="Acid phosphatase/Vanadium-dependent haloperoxidase"/>
    <property type="match status" value="1"/>
</dbReference>
<name>A0A3N4IKT6_ASCIM</name>
<keyword evidence="3" id="KW-0378">Hydrolase</keyword>
<evidence type="ECO:0000256" key="7">
    <source>
        <dbReference type="ARBA" id="ARBA00038324"/>
    </source>
</evidence>
<dbReference type="PANTHER" id="PTHR14969:SF28">
    <property type="entry name" value="DIHYDROSPHINGOSINE 1-PHOSPHATE PHOSPHATASE LCB3-RELATED"/>
    <property type="match status" value="1"/>
</dbReference>
<dbReference type="InterPro" id="IPR036938">
    <property type="entry name" value="PAP2/HPO_sf"/>
</dbReference>
<comment type="subcellular location">
    <subcellularLocation>
        <location evidence="1">Endoplasmic reticulum membrane</location>
        <topology evidence="1">Multi-pass membrane protein</topology>
    </subcellularLocation>
</comment>
<dbReference type="OrthoDB" id="301434at2759"/>
<keyword evidence="6 8" id="KW-0472">Membrane</keyword>
<evidence type="ECO:0000256" key="6">
    <source>
        <dbReference type="ARBA" id="ARBA00023136"/>
    </source>
</evidence>
<accession>A0A3N4IKT6</accession>
<sequence length="483" mass="54151">MPNAGSPPLAGLRPVDHYKSRLPKWRYALREKLLPLVRWETPYLAIIQQHVRTPFLDSYFAVTANLGTHTFFMIFLPGLFWFGLNTLGRAMVHCLLIGGFLTGFFKDMFCLPRPLSPPLHRITMSGSAALEYGFPSTHSANAISVVVYILLALKDNTTWSPLTHLAIQAGCAIYAFSILFGRIYCGMHGFLDVGFGTVMGAALAAVQYYCEDIIDSWVYSGHWAVPWIIILTVLFFVRIHPEPADNCPCFDDGVACIAVVMGINVGHWHYAQGIFSSQYPVPGTVPYSLEELGWVKSIARILLGVVIIFLWREVAKPTLHKVLPPIFRIVDKSGLAHNRRHFVKATEYKKVPDLAEDSIREIPNVIRNIRRTRSDSVGPQSEADAYETIAYREKVRRESISKGVVPPTVVEESPFEDDKKHGLGSELGPSDERAVFDMIERPRVRYDVEVVTKLVVYFGIAFFAVELVPLVYEIVGLAATPVR</sequence>
<feature type="transmembrane region" description="Helical" evidence="8">
    <location>
        <begin position="291"/>
        <end position="311"/>
    </location>
</feature>
<evidence type="ECO:0000313" key="10">
    <source>
        <dbReference type="EMBL" id="RPA86743.1"/>
    </source>
</evidence>
<dbReference type="AlphaFoldDB" id="A0A3N4IKT6"/>
<keyword evidence="2 8" id="KW-0812">Transmembrane</keyword>
<keyword evidence="5 8" id="KW-1133">Transmembrane helix</keyword>
<feature type="transmembrane region" description="Helical" evidence="8">
    <location>
        <begin position="216"/>
        <end position="237"/>
    </location>
</feature>
<protein>
    <submittedName>
        <fullName evidence="10">PAP2 domain protein</fullName>
    </submittedName>
</protein>
<feature type="transmembrane region" description="Helical" evidence="8">
    <location>
        <begin position="190"/>
        <end position="210"/>
    </location>
</feature>
<gene>
    <name evidence="10" type="ORF">BJ508DRAFT_316890</name>
</gene>
<dbReference type="STRING" id="1160509.A0A3N4IKT6"/>
<keyword evidence="4" id="KW-0256">Endoplasmic reticulum</keyword>
<evidence type="ECO:0000256" key="4">
    <source>
        <dbReference type="ARBA" id="ARBA00022824"/>
    </source>
</evidence>
<keyword evidence="11" id="KW-1185">Reference proteome</keyword>
<dbReference type="InterPro" id="IPR000326">
    <property type="entry name" value="PAP2/HPO"/>
</dbReference>
<evidence type="ECO:0000313" key="11">
    <source>
        <dbReference type="Proteomes" id="UP000275078"/>
    </source>
</evidence>
<evidence type="ECO:0000259" key="9">
    <source>
        <dbReference type="SMART" id="SM00014"/>
    </source>
</evidence>
<evidence type="ECO:0000256" key="8">
    <source>
        <dbReference type="SAM" id="Phobius"/>
    </source>
</evidence>
<evidence type="ECO:0000256" key="5">
    <source>
        <dbReference type="ARBA" id="ARBA00022989"/>
    </source>
</evidence>
<organism evidence="10 11">
    <name type="scientific">Ascobolus immersus RN42</name>
    <dbReference type="NCBI Taxonomy" id="1160509"/>
    <lineage>
        <taxon>Eukaryota</taxon>
        <taxon>Fungi</taxon>
        <taxon>Dikarya</taxon>
        <taxon>Ascomycota</taxon>
        <taxon>Pezizomycotina</taxon>
        <taxon>Pezizomycetes</taxon>
        <taxon>Pezizales</taxon>
        <taxon>Ascobolaceae</taxon>
        <taxon>Ascobolus</taxon>
    </lineage>
</organism>
<dbReference type="CDD" id="cd03388">
    <property type="entry name" value="PAP2_SPPase1"/>
    <property type="match status" value="1"/>
</dbReference>
<evidence type="ECO:0000256" key="3">
    <source>
        <dbReference type="ARBA" id="ARBA00022801"/>
    </source>
</evidence>
<feature type="domain" description="Phosphatidic acid phosphatase type 2/haloperoxidase" evidence="9">
    <location>
        <begin position="86"/>
        <end position="208"/>
    </location>
</feature>
<dbReference type="EMBL" id="ML119648">
    <property type="protein sequence ID" value="RPA86743.1"/>
    <property type="molecule type" value="Genomic_DNA"/>
</dbReference>
<evidence type="ECO:0000256" key="2">
    <source>
        <dbReference type="ARBA" id="ARBA00022692"/>
    </source>
</evidence>
<evidence type="ECO:0000256" key="1">
    <source>
        <dbReference type="ARBA" id="ARBA00004477"/>
    </source>
</evidence>